<feature type="transmembrane region" description="Helical" evidence="3">
    <location>
        <begin position="495"/>
        <end position="514"/>
    </location>
</feature>
<evidence type="ECO:0000256" key="3">
    <source>
        <dbReference type="SAM" id="Phobius"/>
    </source>
</evidence>
<dbReference type="PROSITE" id="PS50109">
    <property type="entry name" value="HIS_KIN"/>
    <property type="match status" value="1"/>
</dbReference>
<organism evidence="6 7">
    <name type="scientific">Rapidithrix thailandica</name>
    <dbReference type="NCBI Taxonomy" id="413964"/>
    <lineage>
        <taxon>Bacteria</taxon>
        <taxon>Pseudomonadati</taxon>
        <taxon>Bacteroidota</taxon>
        <taxon>Cytophagia</taxon>
        <taxon>Cytophagales</taxon>
        <taxon>Flammeovirgaceae</taxon>
        <taxon>Rapidithrix</taxon>
    </lineage>
</organism>
<keyword evidence="3" id="KW-0812">Transmembrane</keyword>
<dbReference type="Pfam" id="PF13424">
    <property type="entry name" value="TPR_12"/>
    <property type="match status" value="3"/>
</dbReference>
<dbReference type="InterPro" id="IPR019734">
    <property type="entry name" value="TPR_rpt"/>
</dbReference>
<feature type="domain" description="Histidine kinase" evidence="5">
    <location>
        <begin position="561"/>
        <end position="751"/>
    </location>
</feature>
<dbReference type="InterPro" id="IPR011712">
    <property type="entry name" value="Sig_transdc_His_kin_sub3_dim/P"/>
</dbReference>
<keyword evidence="3" id="KW-0472">Membrane</keyword>
<proteinExistence type="predicted"/>
<dbReference type="InterPro" id="IPR003594">
    <property type="entry name" value="HATPase_dom"/>
</dbReference>
<sequence>MTLFNTIVQIFFKMVIGFALKNINKNTFCLLAALFLFFVSFDAQASDVSQPDIFVQQEDSAKVQVNALINQYLQLMGNDIQSAIKTLEKALPIAQSHNFLLEQASIYYGLGNLSQKIGLYEQAETHLLQSIEVLNTLGEEKHTAACYNILGISKKNQGKYSKAMEYLLKCLRISEKYGNKLEMSNAYSNIAVIYIIQKKYDRAKININRSFQLQKELGDYDGLFTTLFNVAVIYQETGEYEKAIDYYNKALEITSKISNKTYEVSVRMNLSQIIMFKEQWEEARQSLLDTKALLKELNLKADLIQVLNDLGTTCRKLGQLDTSIMYLNEALQVIEQTRSLNFLKVIHLNLSKSYEEKGSFQLALQHHQQYSISSDSLKNIEKNKHLVELQEKYETQKLEKDMLFLKKEKAQKEAELKARELAQVQIELETAQKDKEINILQKEKQLKEAQILQRQIEAEKRESEITLLKRDKELQEAHLQKQEAEVQRQTVLRNAFIAGFVLVLIATVVLRYVYSQKLNIQKELRVQQEENSKQRVGELIKDHKIKSIQSHMEGQQQERERIARELHDGIGGNLATVKLNLQRLNESSSNKKLQNVLEAIDQTCQEVRSISHDLKPPKLLQTAFVDLVQNYTTQIAEAYRLEIHADYYPEEELNHIPDALQVEIYRILQELMNNILKHAQANQVDLQLVMHENYLNLIVEDNGVGFDITQDAKGIGLNNIISRVNDLKGEIHIDSSIGYGTTVNIDLSLSQHSEVAG</sequence>
<comment type="caution">
    <text evidence="6">The sequence shown here is derived from an EMBL/GenBank/DDBJ whole genome shotgun (WGS) entry which is preliminary data.</text>
</comment>
<keyword evidence="1" id="KW-0802">TPR repeat</keyword>
<dbReference type="EMBL" id="JBDKWZ010000022">
    <property type="protein sequence ID" value="MEN7551380.1"/>
    <property type="molecule type" value="Genomic_DNA"/>
</dbReference>
<keyword evidence="2" id="KW-0175">Coiled coil</keyword>
<feature type="signal peptide" evidence="4">
    <location>
        <begin position="1"/>
        <end position="45"/>
    </location>
</feature>
<dbReference type="Proteomes" id="UP001403385">
    <property type="component" value="Unassembled WGS sequence"/>
</dbReference>
<evidence type="ECO:0000313" key="7">
    <source>
        <dbReference type="Proteomes" id="UP001403385"/>
    </source>
</evidence>
<protein>
    <submittedName>
        <fullName evidence="6">Tetratricopeptide repeat protein</fullName>
    </submittedName>
</protein>
<feature type="chain" id="PRO_5043443596" evidence="4">
    <location>
        <begin position="46"/>
        <end position="757"/>
    </location>
</feature>
<dbReference type="SUPFAM" id="SSF48452">
    <property type="entry name" value="TPR-like"/>
    <property type="match status" value="3"/>
</dbReference>
<keyword evidence="7" id="KW-1185">Reference proteome</keyword>
<dbReference type="CDD" id="cd16917">
    <property type="entry name" value="HATPase_UhpB-NarQ-NarX-like"/>
    <property type="match status" value="1"/>
</dbReference>
<feature type="repeat" description="TPR" evidence="1">
    <location>
        <begin position="224"/>
        <end position="257"/>
    </location>
</feature>
<name>A0AAW9S861_9BACT</name>
<dbReference type="Gene3D" id="3.30.565.10">
    <property type="entry name" value="Histidine kinase-like ATPase, C-terminal domain"/>
    <property type="match status" value="1"/>
</dbReference>
<dbReference type="InterPro" id="IPR036890">
    <property type="entry name" value="HATPase_C_sf"/>
</dbReference>
<dbReference type="PROSITE" id="PS50005">
    <property type="entry name" value="TPR"/>
    <property type="match status" value="2"/>
</dbReference>
<dbReference type="RefSeq" id="WP_346824161.1">
    <property type="nucleotide sequence ID" value="NZ_JBDKWZ010000022.1"/>
</dbReference>
<dbReference type="GO" id="GO:0046983">
    <property type="term" value="F:protein dimerization activity"/>
    <property type="evidence" value="ECO:0007669"/>
    <property type="project" value="InterPro"/>
</dbReference>
<gene>
    <name evidence="6" type="ORF">AAG747_25920</name>
</gene>
<keyword evidence="4" id="KW-0732">Signal</keyword>
<feature type="repeat" description="TPR" evidence="1">
    <location>
        <begin position="144"/>
        <end position="177"/>
    </location>
</feature>
<feature type="coiled-coil region" evidence="2">
    <location>
        <begin position="395"/>
        <end position="494"/>
    </location>
</feature>
<dbReference type="SMART" id="SM00387">
    <property type="entry name" value="HATPase_c"/>
    <property type="match status" value="1"/>
</dbReference>
<dbReference type="GO" id="GO:0000155">
    <property type="term" value="F:phosphorelay sensor kinase activity"/>
    <property type="evidence" value="ECO:0007669"/>
    <property type="project" value="InterPro"/>
</dbReference>
<keyword evidence="3" id="KW-1133">Transmembrane helix</keyword>
<dbReference type="Pfam" id="PF07730">
    <property type="entry name" value="HisKA_3"/>
    <property type="match status" value="1"/>
</dbReference>
<evidence type="ECO:0000256" key="2">
    <source>
        <dbReference type="SAM" id="Coils"/>
    </source>
</evidence>
<dbReference type="PANTHER" id="PTHR10098">
    <property type="entry name" value="RAPSYN-RELATED"/>
    <property type="match status" value="1"/>
</dbReference>
<reference evidence="6 7" key="1">
    <citation type="submission" date="2024-04" db="EMBL/GenBank/DDBJ databases">
        <title>Novel genus in family Flammeovirgaceae.</title>
        <authorList>
            <person name="Nguyen T.H."/>
            <person name="Vuong T.Q."/>
            <person name="Le H."/>
            <person name="Kim S.-G."/>
        </authorList>
    </citation>
    <scope>NUCLEOTIDE SEQUENCE [LARGE SCALE GENOMIC DNA]</scope>
    <source>
        <strain evidence="6 7">JCM 23209</strain>
    </source>
</reference>
<dbReference type="SMART" id="SM00028">
    <property type="entry name" value="TPR"/>
    <property type="match status" value="6"/>
</dbReference>
<evidence type="ECO:0000313" key="6">
    <source>
        <dbReference type="EMBL" id="MEN7551380.1"/>
    </source>
</evidence>
<accession>A0AAW9S861</accession>
<evidence type="ECO:0000256" key="1">
    <source>
        <dbReference type="PROSITE-ProRule" id="PRU00339"/>
    </source>
</evidence>
<evidence type="ECO:0000259" key="5">
    <source>
        <dbReference type="PROSITE" id="PS50109"/>
    </source>
</evidence>
<dbReference type="GO" id="GO:0016020">
    <property type="term" value="C:membrane"/>
    <property type="evidence" value="ECO:0007669"/>
    <property type="project" value="InterPro"/>
</dbReference>
<dbReference type="SUPFAM" id="SSF55874">
    <property type="entry name" value="ATPase domain of HSP90 chaperone/DNA topoisomerase II/histidine kinase"/>
    <property type="match status" value="1"/>
</dbReference>
<evidence type="ECO:0000256" key="4">
    <source>
        <dbReference type="SAM" id="SignalP"/>
    </source>
</evidence>
<dbReference type="PROSITE" id="PS50293">
    <property type="entry name" value="TPR_REGION"/>
    <property type="match status" value="1"/>
</dbReference>
<dbReference type="Gene3D" id="1.25.40.10">
    <property type="entry name" value="Tetratricopeptide repeat domain"/>
    <property type="match status" value="2"/>
</dbReference>
<dbReference type="InterPro" id="IPR005467">
    <property type="entry name" value="His_kinase_dom"/>
</dbReference>
<dbReference type="AlphaFoldDB" id="A0AAW9S861"/>
<dbReference type="InterPro" id="IPR011990">
    <property type="entry name" value="TPR-like_helical_dom_sf"/>
</dbReference>
<dbReference type="Gene3D" id="1.20.5.1930">
    <property type="match status" value="1"/>
</dbReference>
<dbReference type="Pfam" id="PF02518">
    <property type="entry name" value="HATPase_c"/>
    <property type="match status" value="1"/>
</dbReference>